<dbReference type="PROSITE" id="PS51186">
    <property type="entry name" value="GNAT"/>
    <property type="match status" value="1"/>
</dbReference>
<evidence type="ECO:0000313" key="3">
    <source>
        <dbReference type="Proteomes" id="UP001548189"/>
    </source>
</evidence>
<proteinExistence type="predicted"/>
<dbReference type="RefSeq" id="WP_353897158.1">
    <property type="nucleotide sequence ID" value="NZ_JBEVCJ010000023.1"/>
</dbReference>
<dbReference type="InterPro" id="IPR016181">
    <property type="entry name" value="Acyl_CoA_acyltransferase"/>
</dbReference>
<organism evidence="2 3">
    <name type="scientific">Aliikangiella maris</name>
    <dbReference type="NCBI Taxonomy" id="3162458"/>
    <lineage>
        <taxon>Bacteria</taxon>
        <taxon>Pseudomonadati</taxon>
        <taxon>Pseudomonadota</taxon>
        <taxon>Gammaproteobacteria</taxon>
        <taxon>Oceanospirillales</taxon>
        <taxon>Pleioneaceae</taxon>
        <taxon>Aliikangiella</taxon>
    </lineage>
</organism>
<dbReference type="EC" id="2.3.1.-" evidence="2"/>
<dbReference type="Proteomes" id="UP001548189">
    <property type="component" value="Unassembled WGS sequence"/>
</dbReference>
<dbReference type="InterPro" id="IPR039143">
    <property type="entry name" value="GNPNAT1-like"/>
</dbReference>
<dbReference type="GO" id="GO:0016746">
    <property type="term" value="F:acyltransferase activity"/>
    <property type="evidence" value="ECO:0007669"/>
    <property type="project" value="UniProtKB-KW"/>
</dbReference>
<accession>A0ABV2BXB3</accession>
<name>A0ABV2BXB3_9GAMM</name>
<dbReference type="Pfam" id="PF00583">
    <property type="entry name" value="Acetyltransf_1"/>
    <property type="match status" value="1"/>
</dbReference>
<dbReference type="EMBL" id="JBEVCJ010000023">
    <property type="protein sequence ID" value="MET1256572.1"/>
    <property type="molecule type" value="Genomic_DNA"/>
</dbReference>
<evidence type="ECO:0000313" key="2">
    <source>
        <dbReference type="EMBL" id="MET1256572.1"/>
    </source>
</evidence>
<keyword evidence="3" id="KW-1185">Reference proteome</keyword>
<dbReference type="Gene3D" id="3.40.630.30">
    <property type="match status" value="1"/>
</dbReference>
<evidence type="ECO:0000259" key="1">
    <source>
        <dbReference type="PROSITE" id="PS51186"/>
    </source>
</evidence>
<gene>
    <name evidence="2" type="ORF">ABVT43_15635</name>
</gene>
<sequence>MKEIPLTSVPFVKVITAKDKLLIESVYQLRNSIFIEEQGIAKALDKDGKDEASKHLLIYIDDTVAATGRLFMRSDGVAELSRIAVNPQFRGAGLGKLVVEELEKLARSQNTSRMILHPHDYLESFYAQLGYRRVDGIHIVSGYKLITMAKDC</sequence>
<dbReference type="CDD" id="cd04301">
    <property type="entry name" value="NAT_SF"/>
    <property type="match status" value="1"/>
</dbReference>
<dbReference type="InterPro" id="IPR000182">
    <property type="entry name" value="GNAT_dom"/>
</dbReference>
<reference evidence="2 3" key="1">
    <citation type="submission" date="2024-06" db="EMBL/GenBank/DDBJ databases">
        <authorList>
            <person name="Li F."/>
        </authorList>
    </citation>
    <scope>NUCLEOTIDE SEQUENCE [LARGE SCALE GENOMIC DNA]</scope>
    <source>
        <strain evidence="2 3">GXAS 311</strain>
    </source>
</reference>
<keyword evidence="2" id="KW-0012">Acyltransferase</keyword>
<dbReference type="PANTHER" id="PTHR13355">
    <property type="entry name" value="GLUCOSAMINE 6-PHOSPHATE N-ACETYLTRANSFERASE"/>
    <property type="match status" value="1"/>
</dbReference>
<feature type="domain" description="N-acetyltransferase" evidence="1">
    <location>
        <begin position="13"/>
        <end position="152"/>
    </location>
</feature>
<comment type="caution">
    <text evidence="2">The sequence shown here is derived from an EMBL/GenBank/DDBJ whole genome shotgun (WGS) entry which is preliminary data.</text>
</comment>
<keyword evidence="2" id="KW-0808">Transferase</keyword>
<dbReference type="SUPFAM" id="SSF55729">
    <property type="entry name" value="Acyl-CoA N-acyltransferases (Nat)"/>
    <property type="match status" value="1"/>
</dbReference>
<protein>
    <submittedName>
        <fullName evidence="2">GNAT family N-acetyltransferase</fullName>
        <ecNumber evidence="2">2.3.1.-</ecNumber>
    </submittedName>
</protein>